<evidence type="ECO:0000256" key="6">
    <source>
        <dbReference type="ARBA" id="ARBA00023136"/>
    </source>
</evidence>
<sequence length="319" mass="33822">MLNRAIVVLLAQRIALALLSLIAVSVVVFAVTAVLPGDAAQEQLGQEATPEALAALRAQMGLDVPAPERYLRWLAGMFRGELGTSATTQLPVGELIASRLPNSLLLAAVTALFSVPIALALGISAAVWRGSWFDRVASAGAVAVVSVPEFLVATLAVLVFAVQLRWLPALSYVSDIESLGQMLRAFAMPVLTLCCVIVAQMMRMTRAAVIDQLEAPYIEMVRLKGASPLRMVIAHALPNAVGPIANAVALSLSYLLGGVIIVETIFNYPGIAKLMVDGVSQRDMPLVQACAMLFCAAYLILVTTADVCGIVANPRLRHR</sequence>
<dbReference type="Gene3D" id="1.10.3720.10">
    <property type="entry name" value="MetI-like"/>
    <property type="match status" value="1"/>
</dbReference>
<keyword evidence="2 7" id="KW-0813">Transport</keyword>
<dbReference type="InterPro" id="IPR035906">
    <property type="entry name" value="MetI-like_sf"/>
</dbReference>
<dbReference type="Proteomes" id="UP001180536">
    <property type="component" value="Unassembled WGS sequence"/>
</dbReference>
<keyword evidence="10" id="KW-1185">Reference proteome</keyword>
<feature type="transmembrane region" description="Helical" evidence="7">
    <location>
        <begin position="182"/>
        <end position="199"/>
    </location>
</feature>
<keyword evidence="6 7" id="KW-0472">Membrane</keyword>
<reference evidence="9 10" key="1">
    <citation type="submission" date="2023-07" db="EMBL/GenBank/DDBJ databases">
        <title>Sorghum-associated microbial communities from plants grown in Nebraska, USA.</title>
        <authorList>
            <person name="Schachtman D."/>
        </authorList>
    </citation>
    <scope>NUCLEOTIDE SEQUENCE [LARGE SCALE GENOMIC DNA]</scope>
    <source>
        <strain evidence="9 10">BE310</strain>
    </source>
</reference>
<comment type="caution">
    <text evidence="9">The sequence shown here is derived from an EMBL/GenBank/DDBJ whole genome shotgun (WGS) entry which is preliminary data.</text>
</comment>
<comment type="subcellular location">
    <subcellularLocation>
        <location evidence="1 7">Cell membrane</location>
        <topology evidence="1 7">Multi-pass membrane protein</topology>
    </subcellularLocation>
</comment>
<dbReference type="InterPro" id="IPR000515">
    <property type="entry name" value="MetI-like"/>
</dbReference>
<evidence type="ECO:0000256" key="7">
    <source>
        <dbReference type="RuleBase" id="RU363032"/>
    </source>
</evidence>
<dbReference type="InterPro" id="IPR045621">
    <property type="entry name" value="BPD_transp_1_N"/>
</dbReference>
<dbReference type="CDD" id="cd06261">
    <property type="entry name" value="TM_PBP2"/>
    <property type="match status" value="1"/>
</dbReference>
<dbReference type="PROSITE" id="PS50928">
    <property type="entry name" value="ABC_TM1"/>
    <property type="match status" value="1"/>
</dbReference>
<evidence type="ECO:0000256" key="4">
    <source>
        <dbReference type="ARBA" id="ARBA00022692"/>
    </source>
</evidence>
<proteinExistence type="inferred from homology"/>
<keyword evidence="4 7" id="KW-0812">Transmembrane</keyword>
<comment type="similarity">
    <text evidence="7">Belongs to the binding-protein-dependent transport system permease family.</text>
</comment>
<feature type="transmembrane region" description="Helical" evidence="7">
    <location>
        <begin position="104"/>
        <end position="128"/>
    </location>
</feature>
<keyword evidence="3" id="KW-1003">Cell membrane</keyword>
<dbReference type="Pfam" id="PF00528">
    <property type="entry name" value="BPD_transp_1"/>
    <property type="match status" value="1"/>
</dbReference>
<dbReference type="PANTHER" id="PTHR43163">
    <property type="entry name" value="DIPEPTIDE TRANSPORT SYSTEM PERMEASE PROTEIN DPPB-RELATED"/>
    <property type="match status" value="1"/>
</dbReference>
<dbReference type="SUPFAM" id="SSF161098">
    <property type="entry name" value="MetI-like"/>
    <property type="match status" value="1"/>
</dbReference>
<organism evidence="9 10">
    <name type="scientific">Pelomonas aquatica</name>
    <dbReference type="NCBI Taxonomy" id="431058"/>
    <lineage>
        <taxon>Bacteria</taxon>
        <taxon>Pseudomonadati</taxon>
        <taxon>Pseudomonadota</taxon>
        <taxon>Betaproteobacteria</taxon>
        <taxon>Burkholderiales</taxon>
        <taxon>Sphaerotilaceae</taxon>
        <taxon>Roseateles</taxon>
    </lineage>
</organism>
<evidence type="ECO:0000256" key="5">
    <source>
        <dbReference type="ARBA" id="ARBA00022989"/>
    </source>
</evidence>
<feature type="transmembrane region" description="Helical" evidence="7">
    <location>
        <begin position="286"/>
        <end position="312"/>
    </location>
</feature>
<keyword evidence="5 7" id="KW-1133">Transmembrane helix</keyword>
<evidence type="ECO:0000259" key="8">
    <source>
        <dbReference type="PROSITE" id="PS50928"/>
    </source>
</evidence>
<evidence type="ECO:0000313" key="10">
    <source>
        <dbReference type="Proteomes" id="UP001180536"/>
    </source>
</evidence>
<evidence type="ECO:0000256" key="2">
    <source>
        <dbReference type="ARBA" id="ARBA00022448"/>
    </source>
</evidence>
<evidence type="ECO:0000256" key="1">
    <source>
        <dbReference type="ARBA" id="ARBA00004651"/>
    </source>
</evidence>
<accession>A0ABU1Z4D6</accession>
<feature type="domain" description="ABC transmembrane type-1" evidence="8">
    <location>
        <begin position="100"/>
        <end position="305"/>
    </location>
</feature>
<name>A0ABU1Z4D6_9BURK</name>
<dbReference type="EMBL" id="JAVDXQ010000001">
    <property type="protein sequence ID" value="MDR7295479.1"/>
    <property type="molecule type" value="Genomic_DNA"/>
</dbReference>
<feature type="transmembrane region" description="Helical" evidence="7">
    <location>
        <begin position="140"/>
        <end position="162"/>
    </location>
</feature>
<evidence type="ECO:0000313" key="9">
    <source>
        <dbReference type="EMBL" id="MDR7295479.1"/>
    </source>
</evidence>
<dbReference type="Pfam" id="PF19300">
    <property type="entry name" value="BPD_transp_1_N"/>
    <property type="match status" value="1"/>
</dbReference>
<dbReference type="PANTHER" id="PTHR43163:SF3">
    <property type="entry name" value="PEPTIDE ABC TRANSPORTER PERMEASE PROTEIN"/>
    <property type="match status" value="1"/>
</dbReference>
<protein>
    <submittedName>
        <fullName evidence="9">Peptide/nickel transport system permease protein</fullName>
    </submittedName>
</protein>
<evidence type="ECO:0000256" key="3">
    <source>
        <dbReference type="ARBA" id="ARBA00022475"/>
    </source>
</evidence>
<feature type="transmembrane region" description="Helical" evidence="7">
    <location>
        <begin position="240"/>
        <end position="266"/>
    </location>
</feature>
<gene>
    <name evidence="9" type="ORF">J2X16_000800</name>
</gene>